<dbReference type="InterPro" id="IPR005996">
    <property type="entry name" value="Ribosomal_uL30_bac-type"/>
</dbReference>
<dbReference type="GO" id="GO:0003735">
    <property type="term" value="F:structural constituent of ribosome"/>
    <property type="evidence" value="ECO:0007669"/>
    <property type="project" value="InterPro"/>
</dbReference>
<dbReference type="PROSITE" id="PS00634">
    <property type="entry name" value="RIBOSOMAL_L30"/>
    <property type="match status" value="1"/>
</dbReference>
<feature type="domain" description="Large ribosomal subunit protein uL30-like ferredoxin-like fold" evidence="7">
    <location>
        <begin position="114"/>
        <end position="164"/>
    </location>
</feature>
<name>A0A9P8P383_9ASCO</name>
<dbReference type="Gene3D" id="3.30.1390.20">
    <property type="entry name" value="Ribosomal protein L30, ferredoxin-like fold domain"/>
    <property type="match status" value="1"/>
</dbReference>
<feature type="region of interest" description="Disordered" evidence="6">
    <location>
        <begin position="174"/>
        <end position="202"/>
    </location>
</feature>
<dbReference type="InterPro" id="IPR018038">
    <property type="entry name" value="Ribosomal_uL30_CS"/>
</dbReference>
<dbReference type="EMBL" id="JAEUBE010000327">
    <property type="protein sequence ID" value="KAH3664226.1"/>
    <property type="molecule type" value="Genomic_DNA"/>
</dbReference>
<dbReference type="AlphaFoldDB" id="A0A9P8P383"/>
<sequence>MLVPPQPATRPFSRKIAFVTTLPCIRIIGFRVSRSHNLMSPEQVRICCVRLGWNLIHEIGLIVSLASSVTGSPNLSVEARFTLIVDRSKHELKQRAPVLETASAVTGRFAPKYFKVTQLRSAIALPKQKKDTLLKLGLRKRHQTVYHKICPQQAGMIAVVKELVKVELSDEKLSKEELHQQRKSNPGFTIERATASPSNAQN</sequence>
<dbReference type="PANTHER" id="PTHR15892:SF2">
    <property type="entry name" value="LARGE RIBOSOMAL SUBUNIT PROTEIN UL30M"/>
    <property type="match status" value="1"/>
</dbReference>
<evidence type="ECO:0000256" key="5">
    <source>
        <dbReference type="RuleBase" id="RU003734"/>
    </source>
</evidence>
<gene>
    <name evidence="8" type="ORF">OGAPHI_004577</name>
</gene>
<dbReference type="OrthoDB" id="509901at2759"/>
<keyword evidence="9" id="KW-1185">Reference proteome</keyword>
<dbReference type="RefSeq" id="XP_046060498.1">
    <property type="nucleotide sequence ID" value="XM_046205670.1"/>
</dbReference>
<proteinExistence type="inferred from homology"/>
<keyword evidence="2 5" id="KW-0689">Ribosomal protein</keyword>
<evidence type="ECO:0000259" key="7">
    <source>
        <dbReference type="Pfam" id="PF00327"/>
    </source>
</evidence>
<dbReference type="GO" id="GO:0005739">
    <property type="term" value="C:mitochondrion"/>
    <property type="evidence" value="ECO:0007669"/>
    <property type="project" value="TreeGrafter"/>
</dbReference>
<evidence type="ECO:0000256" key="4">
    <source>
        <dbReference type="ARBA" id="ARBA00035281"/>
    </source>
</evidence>
<dbReference type="NCBIfam" id="TIGR01308">
    <property type="entry name" value="rpmD_bact"/>
    <property type="match status" value="1"/>
</dbReference>
<reference evidence="8" key="2">
    <citation type="submission" date="2021-01" db="EMBL/GenBank/DDBJ databases">
        <authorList>
            <person name="Schikora-Tamarit M.A."/>
        </authorList>
    </citation>
    <scope>NUCLEOTIDE SEQUENCE</scope>
    <source>
        <strain evidence="8">CBS6075</strain>
    </source>
</reference>
<dbReference type="PANTHER" id="PTHR15892">
    <property type="entry name" value="MITOCHONDRIAL RIBOSOMAL PROTEIN L30"/>
    <property type="match status" value="1"/>
</dbReference>
<dbReference type="Proteomes" id="UP000769157">
    <property type="component" value="Unassembled WGS sequence"/>
</dbReference>
<dbReference type="GO" id="GO:0015934">
    <property type="term" value="C:large ribosomal subunit"/>
    <property type="evidence" value="ECO:0007669"/>
    <property type="project" value="InterPro"/>
</dbReference>
<evidence type="ECO:0000256" key="6">
    <source>
        <dbReference type="SAM" id="MobiDB-lite"/>
    </source>
</evidence>
<comment type="similarity">
    <text evidence="1 5">Belongs to the universal ribosomal protein uL30 family.</text>
</comment>
<comment type="caution">
    <text evidence="8">The sequence shown here is derived from an EMBL/GenBank/DDBJ whole genome shotgun (WGS) entry which is preliminary data.</text>
</comment>
<dbReference type="GO" id="GO:0006412">
    <property type="term" value="P:translation"/>
    <property type="evidence" value="ECO:0007669"/>
    <property type="project" value="InterPro"/>
</dbReference>
<dbReference type="SUPFAM" id="SSF55129">
    <property type="entry name" value="Ribosomal protein L30p/L7e"/>
    <property type="match status" value="1"/>
</dbReference>
<reference evidence="8" key="1">
    <citation type="journal article" date="2021" name="Open Biol.">
        <title>Shared evolutionary footprints suggest mitochondrial oxidative damage underlies multiple complex I losses in fungi.</title>
        <authorList>
            <person name="Schikora-Tamarit M.A."/>
            <person name="Marcet-Houben M."/>
            <person name="Nosek J."/>
            <person name="Gabaldon T."/>
        </authorList>
    </citation>
    <scope>NUCLEOTIDE SEQUENCE</scope>
    <source>
        <strain evidence="8">CBS6075</strain>
    </source>
</reference>
<evidence type="ECO:0000313" key="9">
    <source>
        <dbReference type="Proteomes" id="UP000769157"/>
    </source>
</evidence>
<dbReference type="GeneID" id="70236542"/>
<organism evidence="8 9">
    <name type="scientific">Ogataea philodendri</name>
    <dbReference type="NCBI Taxonomy" id="1378263"/>
    <lineage>
        <taxon>Eukaryota</taxon>
        <taxon>Fungi</taxon>
        <taxon>Dikarya</taxon>
        <taxon>Ascomycota</taxon>
        <taxon>Saccharomycotina</taxon>
        <taxon>Pichiomycetes</taxon>
        <taxon>Pichiales</taxon>
        <taxon>Pichiaceae</taxon>
        <taxon>Ogataea</taxon>
    </lineage>
</organism>
<evidence type="ECO:0000256" key="3">
    <source>
        <dbReference type="ARBA" id="ARBA00023274"/>
    </source>
</evidence>
<evidence type="ECO:0000256" key="1">
    <source>
        <dbReference type="ARBA" id="ARBA00007594"/>
    </source>
</evidence>
<evidence type="ECO:0000313" key="8">
    <source>
        <dbReference type="EMBL" id="KAH3664226.1"/>
    </source>
</evidence>
<accession>A0A9P8P383</accession>
<dbReference type="InterPro" id="IPR016082">
    <property type="entry name" value="Ribosomal_uL30_ferredoxin-like"/>
</dbReference>
<dbReference type="Pfam" id="PF00327">
    <property type="entry name" value="Ribosomal_L30"/>
    <property type="match status" value="1"/>
</dbReference>
<dbReference type="InterPro" id="IPR036919">
    <property type="entry name" value="Ribo_uL30_ferredoxin-like_sf"/>
</dbReference>
<keyword evidence="3 5" id="KW-0687">Ribonucleoprotein</keyword>
<dbReference type="CDD" id="cd01658">
    <property type="entry name" value="Ribosomal_L30"/>
    <property type="match status" value="1"/>
</dbReference>
<protein>
    <recommendedName>
        <fullName evidence="4">Large ribosomal subunit protein uL30m</fullName>
    </recommendedName>
</protein>
<evidence type="ECO:0000256" key="2">
    <source>
        <dbReference type="ARBA" id="ARBA00022980"/>
    </source>
</evidence>